<dbReference type="Proteomes" id="UP001152531">
    <property type="component" value="Unassembled WGS sequence"/>
</dbReference>
<proteinExistence type="predicted"/>
<organism evidence="1 2">
    <name type="scientific">[Candida] jaroonii</name>
    <dbReference type="NCBI Taxonomy" id="467808"/>
    <lineage>
        <taxon>Eukaryota</taxon>
        <taxon>Fungi</taxon>
        <taxon>Dikarya</taxon>
        <taxon>Ascomycota</taxon>
        <taxon>Saccharomycotina</taxon>
        <taxon>Pichiomycetes</taxon>
        <taxon>Debaryomycetaceae</taxon>
        <taxon>Yamadazyma</taxon>
    </lineage>
</organism>
<dbReference type="EMBL" id="CALSDN010000002">
    <property type="protein sequence ID" value="CAH6719354.1"/>
    <property type="molecule type" value="Genomic_DNA"/>
</dbReference>
<reference evidence="1" key="1">
    <citation type="submission" date="2022-06" db="EMBL/GenBank/DDBJ databases">
        <authorList>
            <person name="Legras J.-L."/>
            <person name="Devillers H."/>
            <person name="Grondin C."/>
        </authorList>
    </citation>
    <scope>NUCLEOTIDE SEQUENCE</scope>
    <source>
        <strain evidence="1">CLIB 1444</strain>
    </source>
</reference>
<keyword evidence="2" id="KW-1185">Reference proteome</keyword>
<evidence type="ECO:0000313" key="2">
    <source>
        <dbReference type="Proteomes" id="UP001152531"/>
    </source>
</evidence>
<name>A0ACA9Y3X5_9ASCO</name>
<comment type="caution">
    <text evidence="1">The sequence shown here is derived from an EMBL/GenBank/DDBJ whole genome shotgun (WGS) entry which is preliminary data.</text>
</comment>
<sequence length="196" mass="23317">MTERLMMIHNHIRDKEDSEFIESFPFMNRKERVKYEKSNFQSGYKFPLTEGNITIHVSPKVYSKPEDIESIILNNFVEEGQSNLILNLQDDWDTELLEHEYDHIIITARKWQETIDETIELIKRLHPNTKVSLCYKEITILDSNADIVVVPFKENKIISITSDIKPPKEFVEFEDNKFEVSNFYRSLDESKNHYKI</sequence>
<gene>
    <name evidence="1" type="ORF">CLIB1444_02S06568</name>
</gene>
<evidence type="ECO:0000313" key="1">
    <source>
        <dbReference type="EMBL" id="CAH6719354.1"/>
    </source>
</evidence>
<protein>
    <submittedName>
        <fullName evidence="1">Uncharacterized protein</fullName>
    </submittedName>
</protein>
<accession>A0ACA9Y3X5</accession>